<evidence type="ECO:0000313" key="2">
    <source>
        <dbReference type="Proteomes" id="UP001280121"/>
    </source>
</evidence>
<sequence>MYSFLLTKHIRPSAWILDALYILFQLLFSLTDVTLHSIIEVNGEYQSIICLTCWSSKFKPYKCIPIIVCRDSWDAQVEIECPTSPTKSMHVEAEGAVNGNGFVKLMSQ</sequence>
<organism evidence="1 2">
    <name type="scientific">Dipteronia dyeriana</name>
    <dbReference type="NCBI Taxonomy" id="168575"/>
    <lineage>
        <taxon>Eukaryota</taxon>
        <taxon>Viridiplantae</taxon>
        <taxon>Streptophyta</taxon>
        <taxon>Embryophyta</taxon>
        <taxon>Tracheophyta</taxon>
        <taxon>Spermatophyta</taxon>
        <taxon>Magnoliopsida</taxon>
        <taxon>eudicotyledons</taxon>
        <taxon>Gunneridae</taxon>
        <taxon>Pentapetalae</taxon>
        <taxon>rosids</taxon>
        <taxon>malvids</taxon>
        <taxon>Sapindales</taxon>
        <taxon>Sapindaceae</taxon>
        <taxon>Hippocastanoideae</taxon>
        <taxon>Acereae</taxon>
        <taxon>Dipteronia</taxon>
    </lineage>
</organism>
<dbReference type="EMBL" id="JANJYI010000003">
    <property type="protein sequence ID" value="KAK2656671.1"/>
    <property type="molecule type" value="Genomic_DNA"/>
</dbReference>
<dbReference type="AlphaFoldDB" id="A0AAD9XBW9"/>
<accession>A0AAD9XBW9</accession>
<comment type="caution">
    <text evidence="1">The sequence shown here is derived from an EMBL/GenBank/DDBJ whole genome shotgun (WGS) entry which is preliminary data.</text>
</comment>
<dbReference type="Proteomes" id="UP001280121">
    <property type="component" value="Unassembled WGS sequence"/>
</dbReference>
<name>A0AAD9XBW9_9ROSI</name>
<keyword evidence="2" id="KW-1185">Reference proteome</keyword>
<gene>
    <name evidence="1" type="ORF">Ddye_009723</name>
</gene>
<protein>
    <submittedName>
        <fullName evidence="1">Uncharacterized protein</fullName>
    </submittedName>
</protein>
<proteinExistence type="predicted"/>
<reference evidence="1" key="1">
    <citation type="journal article" date="2023" name="Plant J.">
        <title>Genome sequences and population genomics provide insights into the demographic history, inbreeding, and mutation load of two 'living fossil' tree species of Dipteronia.</title>
        <authorList>
            <person name="Feng Y."/>
            <person name="Comes H.P."/>
            <person name="Chen J."/>
            <person name="Zhu S."/>
            <person name="Lu R."/>
            <person name="Zhang X."/>
            <person name="Li P."/>
            <person name="Qiu J."/>
            <person name="Olsen K.M."/>
            <person name="Qiu Y."/>
        </authorList>
    </citation>
    <scope>NUCLEOTIDE SEQUENCE</scope>
    <source>
        <strain evidence="1">KIB01</strain>
    </source>
</reference>
<evidence type="ECO:0000313" key="1">
    <source>
        <dbReference type="EMBL" id="KAK2656671.1"/>
    </source>
</evidence>